<dbReference type="Pfam" id="PF13577">
    <property type="entry name" value="SnoaL_4"/>
    <property type="match status" value="1"/>
</dbReference>
<dbReference type="Proteomes" id="UP000466554">
    <property type="component" value="Chromosome"/>
</dbReference>
<dbReference type="InterPro" id="IPR037401">
    <property type="entry name" value="SnoaL-like"/>
</dbReference>
<dbReference type="AlphaFoldDB" id="A0A7I7UD66"/>
<dbReference type="Gene3D" id="3.10.450.50">
    <property type="match status" value="1"/>
</dbReference>
<protein>
    <recommendedName>
        <fullName evidence="2">SnoaL-like domain-containing protein</fullName>
    </recommendedName>
</protein>
<evidence type="ECO:0000259" key="2">
    <source>
        <dbReference type="Pfam" id="PF13577"/>
    </source>
</evidence>
<proteinExistence type="predicted"/>
<reference evidence="3 4" key="1">
    <citation type="journal article" date="2019" name="Emerg. Microbes Infect.">
        <title>Comprehensive subspecies identification of 175 nontuberculous mycobacteria species based on 7547 genomic profiles.</title>
        <authorList>
            <person name="Matsumoto Y."/>
            <person name="Kinjo T."/>
            <person name="Motooka D."/>
            <person name="Nabeya D."/>
            <person name="Jung N."/>
            <person name="Uechi K."/>
            <person name="Horii T."/>
            <person name="Iida T."/>
            <person name="Fujita J."/>
            <person name="Nakamura S."/>
        </authorList>
    </citation>
    <scope>NUCLEOTIDE SEQUENCE [LARGE SCALE GENOMIC DNA]</scope>
    <source>
        <strain evidence="3 4">JCM 6367</strain>
    </source>
</reference>
<name>A0A7I7UD66_MYCPF</name>
<feature type="domain" description="SnoaL-like" evidence="2">
    <location>
        <begin position="44"/>
        <end position="183"/>
    </location>
</feature>
<organism evidence="3 4">
    <name type="scientific">Mycolicibacterium parafortuitum</name>
    <name type="common">Mycobacterium parafortuitum</name>
    <dbReference type="NCBI Taxonomy" id="39692"/>
    <lineage>
        <taxon>Bacteria</taxon>
        <taxon>Bacillati</taxon>
        <taxon>Actinomycetota</taxon>
        <taxon>Actinomycetes</taxon>
        <taxon>Mycobacteriales</taxon>
        <taxon>Mycobacteriaceae</taxon>
        <taxon>Mycolicibacterium</taxon>
    </lineage>
</organism>
<keyword evidence="1" id="KW-0175">Coiled coil</keyword>
<dbReference type="SUPFAM" id="SSF54427">
    <property type="entry name" value="NTF2-like"/>
    <property type="match status" value="1"/>
</dbReference>
<evidence type="ECO:0000313" key="4">
    <source>
        <dbReference type="Proteomes" id="UP000466554"/>
    </source>
</evidence>
<evidence type="ECO:0000256" key="1">
    <source>
        <dbReference type="SAM" id="Coils"/>
    </source>
</evidence>
<gene>
    <name evidence="3" type="ORF">MPRF_54880</name>
</gene>
<feature type="coiled-coil region" evidence="1">
    <location>
        <begin position="28"/>
        <end position="55"/>
    </location>
</feature>
<evidence type="ECO:0000313" key="3">
    <source>
        <dbReference type="EMBL" id="BBY78589.1"/>
    </source>
</evidence>
<dbReference type="EMBL" id="AP022598">
    <property type="protein sequence ID" value="BBY78589.1"/>
    <property type="molecule type" value="Genomic_DNA"/>
</dbReference>
<dbReference type="InterPro" id="IPR032710">
    <property type="entry name" value="NTF2-like_dom_sf"/>
</dbReference>
<accession>A0A7I7UD66</accession>
<sequence length="215" mass="23450">MVLIVRIAETADQMGRPLLVEGDPMGDHDNLETRLEQLENRLRVVEDERDIARLIATYGPSVDAADAVAAAALWSADGVYDVEGWRMSGRDEVAAMVRSGGHRRLVENGCSHFLGPAVVTVRGDDAVAVCESLVVLRAADGYAERESGATRDHLPAPGYVVWRAAANHFRLGRIDGRWQIVERMSRVLDGNAHAHELLRVGIAGEVVYSRTSENG</sequence>